<evidence type="ECO:0000313" key="1">
    <source>
        <dbReference type="EMBL" id="CAI8613546.1"/>
    </source>
</evidence>
<proteinExistence type="predicted"/>
<reference evidence="1 2" key="1">
    <citation type="submission" date="2023-01" db="EMBL/GenBank/DDBJ databases">
        <authorList>
            <person name="Kreplak J."/>
        </authorList>
    </citation>
    <scope>NUCLEOTIDE SEQUENCE [LARGE SCALE GENOMIC DNA]</scope>
</reference>
<accession>A0AAV1ASS2</accession>
<organism evidence="1 2">
    <name type="scientific">Vicia faba</name>
    <name type="common">Broad bean</name>
    <name type="synonym">Faba vulgaris</name>
    <dbReference type="NCBI Taxonomy" id="3906"/>
    <lineage>
        <taxon>Eukaryota</taxon>
        <taxon>Viridiplantae</taxon>
        <taxon>Streptophyta</taxon>
        <taxon>Embryophyta</taxon>
        <taxon>Tracheophyta</taxon>
        <taxon>Spermatophyta</taxon>
        <taxon>Magnoliopsida</taxon>
        <taxon>eudicotyledons</taxon>
        <taxon>Gunneridae</taxon>
        <taxon>Pentapetalae</taxon>
        <taxon>rosids</taxon>
        <taxon>fabids</taxon>
        <taxon>Fabales</taxon>
        <taxon>Fabaceae</taxon>
        <taxon>Papilionoideae</taxon>
        <taxon>50 kb inversion clade</taxon>
        <taxon>NPAAA clade</taxon>
        <taxon>Hologalegina</taxon>
        <taxon>IRL clade</taxon>
        <taxon>Fabeae</taxon>
        <taxon>Vicia</taxon>
    </lineage>
</organism>
<dbReference type="AlphaFoldDB" id="A0AAV1ASS2"/>
<gene>
    <name evidence="1" type="ORF">VFH_V085720</name>
</gene>
<dbReference type="Proteomes" id="UP001157006">
    <property type="component" value="Chromosome 5"/>
</dbReference>
<protein>
    <submittedName>
        <fullName evidence="1">Uncharacterized protein</fullName>
    </submittedName>
</protein>
<keyword evidence="2" id="KW-1185">Reference proteome</keyword>
<name>A0AAV1ASS2_VICFA</name>
<sequence length="99" mass="10957">MLNYLELEIIDNNFVTLNSTLSLGRASAEMKEGRCGWRWGLLEGGMEDAEGRCDDSCFAVSDVLLVRWLPVTCAIPAETEPKGCGVCSRMEVVSLEKRL</sequence>
<evidence type="ECO:0000313" key="2">
    <source>
        <dbReference type="Proteomes" id="UP001157006"/>
    </source>
</evidence>
<dbReference type="EMBL" id="OX451740">
    <property type="protein sequence ID" value="CAI8613546.1"/>
    <property type="molecule type" value="Genomic_DNA"/>
</dbReference>